<sequence length="161" mass="16044">MARLASHIIFFLAVANVSVAGSPRDVGAAAPLAQCESSSYLFCCGLGVPCDCSEGATSPGQCADASYAFCCSVGTPCDCSGPPLNSSTKESAIAGPLSTEVAVAPTQCKSSSYLFCCGLGVPCDCSVGTTSPGQCEEASYAFCCSVGTPCDCSAPPMNVTV</sequence>
<evidence type="ECO:0000313" key="2">
    <source>
        <dbReference type="EMBL" id="CAD8872150.1"/>
    </source>
</evidence>
<feature type="chain" id="PRO_5030940559" evidence="1">
    <location>
        <begin position="21"/>
        <end position="161"/>
    </location>
</feature>
<dbReference type="AlphaFoldDB" id="A0A7S1B1X4"/>
<reference evidence="2" key="1">
    <citation type="submission" date="2021-01" db="EMBL/GenBank/DDBJ databases">
        <authorList>
            <person name="Corre E."/>
            <person name="Pelletier E."/>
            <person name="Niang G."/>
            <person name="Scheremetjew M."/>
            <person name="Finn R."/>
            <person name="Kale V."/>
            <person name="Holt S."/>
            <person name="Cochrane G."/>
            <person name="Meng A."/>
            <person name="Brown T."/>
            <person name="Cohen L."/>
        </authorList>
    </citation>
    <scope>NUCLEOTIDE SEQUENCE</scope>
</reference>
<dbReference type="EMBL" id="HBFQ01065482">
    <property type="protein sequence ID" value="CAD8872150.1"/>
    <property type="molecule type" value="Transcribed_RNA"/>
</dbReference>
<keyword evidence="1" id="KW-0732">Signal</keyword>
<protein>
    <submittedName>
        <fullName evidence="2">Uncharacterized protein</fullName>
    </submittedName>
</protein>
<organism evidence="2">
    <name type="scientific">Noctiluca scintillans</name>
    <name type="common">Sea sparkle</name>
    <name type="synonym">Red tide dinoflagellate</name>
    <dbReference type="NCBI Taxonomy" id="2966"/>
    <lineage>
        <taxon>Eukaryota</taxon>
        <taxon>Sar</taxon>
        <taxon>Alveolata</taxon>
        <taxon>Dinophyceae</taxon>
        <taxon>Noctilucales</taxon>
        <taxon>Noctilucaceae</taxon>
        <taxon>Noctiluca</taxon>
    </lineage>
</organism>
<gene>
    <name evidence="2" type="ORF">NSCI0253_LOCUS46507</name>
</gene>
<feature type="signal peptide" evidence="1">
    <location>
        <begin position="1"/>
        <end position="20"/>
    </location>
</feature>
<name>A0A7S1B1X4_NOCSC</name>
<evidence type="ECO:0000256" key="1">
    <source>
        <dbReference type="SAM" id="SignalP"/>
    </source>
</evidence>
<accession>A0A7S1B1X4</accession>
<proteinExistence type="predicted"/>